<dbReference type="GeneID" id="20643859"/>
<dbReference type="Proteomes" id="UP000002640">
    <property type="component" value="Unassembled WGS sequence"/>
</dbReference>
<dbReference type="EMBL" id="JH159154">
    <property type="protein sequence ID" value="EGZ18915.1"/>
    <property type="molecule type" value="Genomic_DNA"/>
</dbReference>
<dbReference type="InParanoid" id="G4ZJV4"/>
<organism evidence="2 3">
    <name type="scientific">Phytophthora sojae (strain P6497)</name>
    <name type="common">Soybean stem and root rot agent</name>
    <name type="synonym">Phytophthora megasperma f. sp. glycines</name>
    <dbReference type="NCBI Taxonomy" id="1094619"/>
    <lineage>
        <taxon>Eukaryota</taxon>
        <taxon>Sar</taxon>
        <taxon>Stramenopiles</taxon>
        <taxon>Oomycota</taxon>
        <taxon>Peronosporomycetes</taxon>
        <taxon>Peronosporales</taxon>
        <taxon>Peronosporaceae</taxon>
        <taxon>Phytophthora</taxon>
    </lineage>
</organism>
<name>G4ZJV4_PHYSP</name>
<proteinExistence type="predicted"/>
<dbReference type="AlphaFoldDB" id="G4ZJV4"/>
<sequence length="235" mass="26488">MPADGPFIAKLKQLVQEADYCGKTINREEVLKKLHEFRDLYVDSSFSMDVAIAAKAAVLVFRGASNAVAGYLGCRETPMHVDHGRTVAYLPPCQQKAFKIWVFFRAMKDARSIRVGKTENSMNRVLGASSKTLDEEKWVAIAGNVVILKQDRLFAHRYAMQAAVAVAKGTRPAWERVLPAFCAMEGRVWRPNSFEAEKSKFIAKVEEDPKFAARRNATTAGIKKKENRKRKRHTQ</sequence>
<reference evidence="2 3" key="1">
    <citation type="journal article" date="2006" name="Science">
        <title>Phytophthora genome sequences uncover evolutionary origins and mechanisms of pathogenesis.</title>
        <authorList>
            <person name="Tyler B.M."/>
            <person name="Tripathy S."/>
            <person name="Zhang X."/>
            <person name="Dehal P."/>
            <person name="Jiang R.H."/>
            <person name="Aerts A."/>
            <person name="Arredondo F.D."/>
            <person name="Baxter L."/>
            <person name="Bensasson D."/>
            <person name="Beynon J.L."/>
            <person name="Chapman J."/>
            <person name="Damasceno C.M."/>
            <person name="Dorrance A.E."/>
            <person name="Dou D."/>
            <person name="Dickerman A.W."/>
            <person name="Dubchak I.L."/>
            <person name="Garbelotto M."/>
            <person name="Gijzen M."/>
            <person name="Gordon S.G."/>
            <person name="Govers F."/>
            <person name="Grunwald N.J."/>
            <person name="Huang W."/>
            <person name="Ivors K.L."/>
            <person name="Jones R.W."/>
            <person name="Kamoun S."/>
            <person name="Krampis K."/>
            <person name="Lamour K.H."/>
            <person name="Lee M.K."/>
            <person name="McDonald W.H."/>
            <person name="Medina M."/>
            <person name="Meijer H.J."/>
            <person name="Nordberg E.K."/>
            <person name="Maclean D.J."/>
            <person name="Ospina-Giraldo M.D."/>
            <person name="Morris P.F."/>
            <person name="Phuntumart V."/>
            <person name="Putnam N.H."/>
            <person name="Rash S."/>
            <person name="Rose J.K."/>
            <person name="Sakihama Y."/>
            <person name="Salamov A.A."/>
            <person name="Savidor A."/>
            <person name="Scheuring C.F."/>
            <person name="Smith B.M."/>
            <person name="Sobral B.W."/>
            <person name="Terry A."/>
            <person name="Torto-Alalibo T.A."/>
            <person name="Win J."/>
            <person name="Xu Z."/>
            <person name="Zhang H."/>
            <person name="Grigoriev I.V."/>
            <person name="Rokhsar D.S."/>
            <person name="Boore J.L."/>
        </authorList>
    </citation>
    <scope>NUCLEOTIDE SEQUENCE [LARGE SCALE GENOMIC DNA]</scope>
    <source>
        <strain evidence="2 3">P6497</strain>
    </source>
</reference>
<evidence type="ECO:0000313" key="3">
    <source>
        <dbReference type="Proteomes" id="UP000002640"/>
    </source>
</evidence>
<accession>G4ZJV4</accession>
<evidence type="ECO:0000313" key="2">
    <source>
        <dbReference type="EMBL" id="EGZ18915.1"/>
    </source>
</evidence>
<keyword evidence="3" id="KW-1185">Reference proteome</keyword>
<feature type="compositionally biased region" description="Basic residues" evidence="1">
    <location>
        <begin position="225"/>
        <end position="235"/>
    </location>
</feature>
<dbReference type="RefSeq" id="XP_009527973.1">
    <property type="nucleotide sequence ID" value="XM_009529678.1"/>
</dbReference>
<protein>
    <submittedName>
        <fullName evidence="2">Uncharacterized protein</fullName>
    </submittedName>
</protein>
<dbReference type="KEGG" id="psoj:PHYSODRAFT_315400"/>
<evidence type="ECO:0000256" key="1">
    <source>
        <dbReference type="SAM" id="MobiDB-lite"/>
    </source>
</evidence>
<gene>
    <name evidence="2" type="ORF">PHYSODRAFT_315400</name>
</gene>
<feature type="region of interest" description="Disordered" evidence="1">
    <location>
        <begin position="213"/>
        <end position="235"/>
    </location>
</feature>